<accession>A0A6J4VSQ4</accession>
<dbReference type="PANTHER" id="PTHR34595">
    <property type="entry name" value="BLR5612 PROTEIN"/>
    <property type="match status" value="1"/>
</dbReference>
<proteinExistence type="predicted"/>
<organism evidence="1">
    <name type="scientific">uncultured Truepera sp</name>
    <dbReference type="NCBI Taxonomy" id="543023"/>
    <lineage>
        <taxon>Bacteria</taxon>
        <taxon>Thermotogati</taxon>
        <taxon>Deinococcota</taxon>
        <taxon>Deinococci</taxon>
        <taxon>Trueperales</taxon>
        <taxon>Trueperaceae</taxon>
        <taxon>Truepera</taxon>
        <taxon>environmental samples</taxon>
    </lineage>
</organism>
<protein>
    <submittedName>
        <fullName evidence="1">Uncharacterized protein</fullName>
    </submittedName>
</protein>
<reference evidence="1" key="1">
    <citation type="submission" date="2020-02" db="EMBL/GenBank/DDBJ databases">
        <authorList>
            <person name="Meier V. D."/>
        </authorList>
    </citation>
    <scope>NUCLEOTIDE SEQUENCE</scope>
    <source>
        <strain evidence="1">AVDCRST_MAG86</strain>
    </source>
</reference>
<name>A0A6J4VSQ4_9DEIN</name>
<dbReference type="AlphaFoldDB" id="A0A6J4VSQ4"/>
<dbReference type="EMBL" id="CADCWP010000313">
    <property type="protein sequence ID" value="CAA9585750.1"/>
    <property type="molecule type" value="Genomic_DNA"/>
</dbReference>
<dbReference type="InterPro" id="IPR051680">
    <property type="entry name" value="ATP-dep_Glu-Cys_Ligase-2"/>
</dbReference>
<sequence>MPDGSVRPHYAALLEGFRALSSAEFRRRRGLIELALRTQAITFTAYGDAEGTEGPFPFDPFPR</sequence>
<evidence type="ECO:0000313" key="1">
    <source>
        <dbReference type="EMBL" id="CAA9585750.1"/>
    </source>
</evidence>
<dbReference type="PANTHER" id="PTHR34595:SF7">
    <property type="entry name" value="SLL1039 PROTEIN"/>
    <property type="match status" value="1"/>
</dbReference>
<gene>
    <name evidence="1" type="ORF">AVDCRST_MAG86-3486</name>
</gene>